<accession>A0A3P7UEY2</accession>
<feature type="domain" description="Mos1 transposase HTH" evidence="1">
    <location>
        <begin position="6"/>
        <end position="54"/>
    </location>
</feature>
<dbReference type="OrthoDB" id="6137736at2759"/>
<keyword evidence="3" id="KW-1185">Reference proteome</keyword>
<evidence type="ECO:0000313" key="3">
    <source>
        <dbReference type="Proteomes" id="UP000050761"/>
    </source>
</evidence>
<dbReference type="WBParaSite" id="HPBE_0000167101-mRNA-1">
    <property type="protein sequence ID" value="HPBE_0000167101-mRNA-1"/>
    <property type="gene ID" value="HPBE_0000167101"/>
</dbReference>
<organism evidence="3 4">
    <name type="scientific">Heligmosomoides polygyrus</name>
    <name type="common">Parasitic roundworm</name>
    <dbReference type="NCBI Taxonomy" id="6339"/>
    <lineage>
        <taxon>Eukaryota</taxon>
        <taxon>Metazoa</taxon>
        <taxon>Ecdysozoa</taxon>
        <taxon>Nematoda</taxon>
        <taxon>Chromadorea</taxon>
        <taxon>Rhabditida</taxon>
        <taxon>Rhabditina</taxon>
        <taxon>Rhabditomorpha</taxon>
        <taxon>Strongyloidea</taxon>
        <taxon>Heligmosomidae</taxon>
        <taxon>Heligmosomoides</taxon>
    </lineage>
</organism>
<dbReference type="InterPro" id="IPR041426">
    <property type="entry name" value="Mos1_HTH"/>
</dbReference>
<gene>
    <name evidence="2" type="ORF">HPBE_LOCUS1672</name>
</gene>
<sequence length="86" mass="10118">MDDKKMLYRPALLLQYRSGRSANEAHRFIQDAMKEQAHSRATCFNWYRKFDDGDLTNTPNQDTIYLNGRSERHKCCIWAEPPLPGK</sequence>
<evidence type="ECO:0000313" key="4">
    <source>
        <dbReference type="WBParaSite" id="HPBE_0000167101-mRNA-1"/>
    </source>
</evidence>
<dbReference type="EMBL" id="UZAH01001980">
    <property type="protein sequence ID" value="VDO20607.1"/>
    <property type="molecule type" value="Genomic_DNA"/>
</dbReference>
<proteinExistence type="predicted"/>
<reference evidence="2 3" key="1">
    <citation type="submission" date="2018-11" db="EMBL/GenBank/DDBJ databases">
        <authorList>
            <consortium name="Pathogen Informatics"/>
        </authorList>
    </citation>
    <scope>NUCLEOTIDE SEQUENCE [LARGE SCALE GENOMIC DNA]</scope>
</reference>
<dbReference type="Pfam" id="PF17906">
    <property type="entry name" value="HTH_48"/>
    <property type="match status" value="1"/>
</dbReference>
<protein>
    <submittedName>
        <fullName evidence="4">HTH_48 domain-containing protein</fullName>
    </submittedName>
</protein>
<dbReference type="Proteomes" id="UP000050761">
    <property type="component" value="Unassembled WGS sequence"/>
</dbReference>
<dbReference type="Gene3D" id="1.10.10.1450">
    <property type="match status" value="1"/>
</dbReference>
<dbReference type="AlphaFoldDB" id="A0A183F679"/>
<accession>A0A183F679</accession>
<name>A0A183F679_HELPZ</name>
<reference evidence="4" key="2">
    <citation type="submission" date="2019-09" db="UniProtKB">
        <authorList>
            <consortium name="WormBaseParasite"/>
        </authorList>
    </citation>
    <scope>IDENTIFICATION</scope>
</reference>
<evidence type="ECO:0000259" key="1">
    <source>
        <dbReference type="Pfam" id="PF17906"/>
    </source>
</evidence>
<evidence type="ECO:0000313" key="2">
    <source>
        <dbReference type="EMBL" id="VDO20607.1"/>
    </source>
</evidence>